<feature type="region of interest" description="Disordered" evidence="1">
    <location>
        <begin position="401"/>
        <end position="430"/>
    </location>
</feature>
<proteinExistence type="predicted"/>
<dbReference type="Proteomes" id="UP001497383">
    <property type="component" value="Chromosome 3"/>
</dbReference>
<dbReference type="Pfam" id="PF11055">
    <property type="entry name" value="Gsf2"/>
    <property type="match status" value="1"/>
</dbReference>
<keyword evidence="2" id="KW-0812">Transmembrane</keyword>
<dbReference type="GeneID" id="92208147"/>
<keyword evidence="2" id="KW-0472">Membrane</keyword>
<feature type="compositionally biased region" description="Basic and acidic residues" evidence="1">
    <location>
        <begin position="411"/>
        <end position="420"/>
    </location>
</feature>
<gene>
    <name evidence="3" type="ORF">LODBEIA_P29510</name>
</gene>
<evidence type="ECO:0000256" key="1">
    <source>
        <dbReference type="SAM" id="MobiDB-lite"/>
    </source>
</evidence>
<dbReference type="InterPro" id="IPR022757">
    <property type="entry name" value="Gsf2"/>
</dbReference>
<accession>A0ABP0ZKP9</accession>
<dbReference type="RefSeq" id="XP_066829889.1">
    <property type="nucleotide sequence ID" value="XM_066973007.1"/>
</dbReference>
<feature type="transmembrane region" description="Helical" evidence="2">
    <location>
        <begin position="199"/>
        <end position="222"/>
    </location>
</feature>
<feature type="compositionally biased region" description="Acidic residues" evidence="1">
    <location>
        <begin position="421"/>
        <end position="430"/>
    </location>
</feature>
<keyword evidence="2" id="KW-1133">Transmembrane helix</keyword>
<reference evidence="3 4" key="1">
    <citation type="submission" date="2024-03" db="EMBL/GenBank/DDBJ databases">
        <authorList>
            <person name="Brejova B."/>
        </authorList>
    </citation>
    <scope>NUCLEOTIDE SEQUENCE [LARGE SCALE GENOMIC DNA]</scope>
    <source>
        <strain evidence="3 4">CBS 14171</strain>
    </source>
</reference>
<name>A0ABP0ZKP9_9ASCO</name>
<protein>
    <submittedName>
        <fullName evidence="3">Uncharacterized protein</fullName>
    </submittedName>
</protein>
<sequence>MVDEAKIEEARIKLAQHSLTEEQDGEEVAFLDVYMRFNDDMEKDYCFQVTTKTRFKDLYKVFHTLPISLRPSVFYYSRPIGFRKSTAPGFLTEDGNFIFDNDAGKIKSAIIPSDELVNDHLWPGQLILPEWQFNDFAFFSTVALLVTWLYTDLPDFISPTPGICLTNQCTKLMAKAAAHFGFDSVAASLLKDIEGDVSIPLQCIFFGFHLIKAFFLFGFLYTGAFNPIKVFRFNGFGQSGVKLEVTREELVKLGWTGTRKATIDEYKDFYREYKIQEHGGMIAAHQAGLFNTIRHLGVQLHEGEGYNTPLSTDNKTAKMKELEIKAKTDPQFKFKLNYEWFAELGYVFAATSADKEGSDLAALIKQFRRYGLLVSDKRIQTVVQAKKKQAYADLLEDEQLSTSPAATAAPKEAKAAKIEEAVEEEAEVKE</sequence>
<evidence type="ECO:0000313" key="3">
    <source>
        <dbReference type="EMBL" id="CAK9438727.1"/>
    </source>
</evidence>
<keyword evidence="4" id="KW-1185">Reference proteome</keyword>
<evidence type="ECO:0000313" key="4">
    <source>
        <dbReference type="Proteomes" id="UP001497383"/>
    </source>
</evidence>
<evidence type="ECO:0000256" key="2">
    <source>
        <dbReference type="SAM" id="Phobius"/>
    </source>
</evidence>
<organism evidence="3 4">
    <name type="scientific">Lodderomyces beijingensis</name>
    <dbReference type="NCBI Taxonomy" id="1775926"/>
    <lineage>
        <taxon>Eukaryota</taxon>
        <taxon>Fungi</taxon>
        <taxon>Dikarya</taxon>
        <taxon>Ascomycota</taxon>
        <taxon>Saccharomycotina</taxon>
        <taxon>Pichiomycetes</taxon>
        <taxon>Debaryomycetaceae</taxon>
        <taxon>Candida/Lodderomyces clade</taxon>
        <taxon>Lodderomyces</taxon>
    </lineage>
</organism>
<dbReference type="EMBL" id="OZ022407">
    <property type="protein sequence ID" value="CAK9438727.1"/>
    <property type="molecule type" value="Genomic_DNA"/>
</dbReference>